<dbReference type="AlphaFoldDB" id="A0A9D2K309"/>
<gene>
    <name evidence="2" type="ORF">H9723_08590</name>
</gene>
<dbReference type="EMBL" id="DXAY01000198">
    <property type="protein sequence ID" value="HIZ75279.1"/>
    <property type="molecule type" value="Genomic_DNA"/>
</dbReference>
<sequence length="124" mass="13055">IEVTDTRSDTLISRNDFGDSSFSGMSVLSAEITSGGGSIYLDAENLENLTGSNDFGSTDIILHAPLSDFSCDISTDFGSISLPDNAPGNYVSDGFGEESYESSGTEEKKITFSAASGDIDIEEK</sequence>
<accession>A0A9D2K309</accession>
<evidence type="ECO:0000313" key="3">
    <source>
        <dbReference type="Proteomes" id="UP000824116"/>
    </source>
</evidence>
<feature type="region of interest" description="Disordered" evidence="1">
    <location>
        <begin position="96"/>
        <end position="124"/>
    </location>
</feature>
<dbReference type="Proteomes" id="UP000824116">
    <property type="component" value="Unassembled WGS sequence"/>
</dbReference>
<name>A0A9D2K309_9FIRM</name>
<reference evidence="2" key="2">
    <citation type="submission" date="2021-04" db="EMBL/GenBank/DDBJ databases">
        <authorList>
            <person name="Gilroy R."/>
        </authorList>
    </citation>
    <scope>NUCLEOTIDE SEQUENCE</scope>
    <source>
        <strain evidence="2">CHK196-3914</strain>
    </source>
</reference>
<comment type="caution">
    <text evidence="2">The sequence shown here is derived from an EMBL/GenBank/DDBJ whole genome shotgun (WGS) entry which is preliminary data.</text>
</comment>
<feature type="non-terminal residue" evidence="2">
    <location>
        <position position="1"/>
    </location>
</feature>
<evidence type="ECO:0000313" key="2">
    <source>
        <dbReference type="EMBL" id="HIZ75279.1"/>
    </source>
</evidence>
<proteinExistence type="predicted"/>
<evidence type="ECO:0000256" key="1">
    <source>
        <dbReference type="SAM" id="MobiDB-lite"/>
    </source>
</evidence>
<reference evidence="2" key="1">
    <citation type="journal article" date="2021" name="PeerJ">
        <title>Extensive microbial diversity within the chicken gut microbiome revealed by metagenomics and culture.</title>
        <authorList>
            <person name="Gilroy R."/>
            <person name="Ravi A."/>
            <person name="Getino M."/>
            <person name="Pursley I."/>
            <person name="Horton D.L."/>
            <person name="Alikhan N.F."/>
            <person name="Baker D."/>
            <person name="Gharbi K."/>
            <person name="Hall N."/>
            <person name="Watson M."/>
            <person name="Adriaenssens E.M."/>
            <person name="Foster-Nyarko E."/>
            <person name="Jarju S."/>
            <person name="Secka A."/>
            <person name="Antonio M."/>
            <person name="Oren A."/>
            <person name="Chaudhuri R.R."/>
            <person name="La Ragione R."/>
            <person name="Hildebrand F."/>
            <person name="Pallen M.J."/>
        </authorList>
    </citation>
    <scope>NUCLEOTIDE SEQUENCE</scope>
    <source>
        <strain evidence="2">CHK196-3914</strain>
    </source>
</reference>
<organism evidence="2 3">
    <name type="scientific">Candidatus Mediterraneibacter stercoravium</name>
    <dbReference type="NCBI Taxonomy" id="2838685"/>
    <lineage>
        <taxon>Bacteria</taxon>
        <taxon>Bacillati</taxon>
        <taxon>Bacillota</taxon>
        <taxon>Clostridia</taxon>
        <taxon>Lachnospirales</taxon>
        <taxon>Lachnospiraceae</taxon>
        <taxon>Mediterraneibacter</taxon>
    </lineage>
</organism>
<protein>
    <submittedName>
        <fullName evidence="2">DUF4097 family beta strand repeat protein</fullName>
    </submittedName>
</protein>